<evidence type="ECO:0000313" key="2">
    <source>
        <dbReference type="EMBL" id="RDS83000.1"/>
    </source>
</evidence>
<feature type="domain" description="Dermonecrotic toxin N-terminal" evidence="1">
    <location>
        <begin position="27"/>
        <end position="277"/>
    </location>
</feature>
<name>A0A370X3Z8_9GAMM</name>
<sequence length="466" mass="52154">MDPDVREDLESRNEGLIFKSQQLAETIPSYHGESASYMKQFIKDHFGIEIDPDKTYLNEYEPINEKVPSRAGPAYPPTDKEAGVGRLIHSTPLSQIAYGNLYTLISKESKRFHISTSNDPKQSATDEKDVIDSHAFYDSLSDLDFKTYYKNKIDQFYKAHGDEARNVSKLRAMLDIDMQHALGELDDKSYALAKRAFNPDPNDSDPPKVYPFAFNGYQSNDGLVIVGKDRVLTYFRGEDRPVTTFADQDDFTHHWGTKLCGNKDDGLTDFAVKHFSENDVNGRAGGPGVLGTLRADGFFEKANVTWQWIKNGFTYPVSFDQKEIHNDPFGSLAAINQRHDKEDADFDITSNSDVTKKKAIRVMDYMPLPFASGLAGIFLGKTKSQQDDGAFSLGIDLLSAGLAKIHPRLSVGVDYGYPLIQALQKEHSTLDPSKPGNPMDVDDPNNAGNTQLHWARYGVNNWNKSL</sequence>
<evidence type="ECO:0000259" key="1">
    <source>
        <dbReference type="Pfam" id="PF20178"/>
    </source>
</evidence>
<dbReference type="EMBL" id="QRBE01000003">
    <property type="protein sequence ID" value="RDS83000.1"/>
    <property type="molecule type" value="Genomic_DNA"/>
</dbReference>
<dbReference type="InterPro" id="IPR046673">
    <property type="entry name" value="ToxA_N"/>
</dbReference>
<keyword evidence="3" id="KW-1185">Reference proteome</keyword>
<dbReference type="Pfam" id="PF20178">
    <property type="entry name" value="ToxA_N"/>
    <property type="match status" value="1"/>
</dbReference>
<comment type="caution">
    <text evidence="2">The sequence shown here is derived from an EMBL/GenBank/DDBJ whole genome shotgun (WGS) entry which is preliminary data.</text>
</comment>
<gene>
    <name evidence="2" type="ORF">DWU98_07665</name>
</gene>
<evidence type="ECO:0000313" key="3">
    <source>
        <dbReference type="Proteomes" id="UP000254258"/>
    </source>
</evidence>
<dbReference type="AlphaFoldDB" id="A0A370X3Z8"/>
<organism evidence="2 3">
    <name type="scientific">Dyella monticola</name>
    <dbReference type="NCBI Taxonomy" id="1927958"/>
    <lineage>
        <taxon>Bacteria</taxon>
        <taxon>Pseudomonadati</taxon>
        <taxon>Pseudomonadota</taxon>
        <taxon>Gammaproteobacteria</taxon>
        <taxon>Lysobacterales</taxon>
        <taxon>Rhodanobacteraceae</taxon>
        <taxon>Dyella</taxon>
    </lineage>
</organism>
<proteinExistence type="predicted"/>
<accession>A0A370X3Z8</accession>
<protein>
    <recommendedName>
        <fullName evidence="1">Dermonecrotic toxin N-terminal domain-containing protein</fullName>
    </recommendedName>
</protein>
<dbReference type="Proteomes" id="UP000254258">
    <property type="component" value="Unassembled WGS sequence"/>
</dbReference>
<reference evidence="2 3" key="1">
    <citation type="submission" date="2018-07" db="EMBL/GenBank/DDBJ databases">
        <title>Dyella monticola sp. nov. and Dyella psychrodurans sp. nov. isolated from monsoon evergreen broad-leaved forest soil of Dinghu Mountain, China.</title>
        <authorList>
            <person name="Gao Z."/>
            <person name="Qiu L."/>
        </authorList>
    </citation>
    <scope>NUCLEOTIDE SEQUENCE [LARGE SCALE GENOMIC DNA]</scope>
    <source>
        <strain evidence="2 3">4G-K06</strain>
    </source>
</reference>